<evidence type="ECO:0000313" key="2">
    <source>
        <dbReference type="Proteomes" id="UP001642487"/>
    </source>
</evidence>
<proteinExistence type="predicted"/>
<dbReference type="EMBL" id="OZ021743">
    <property type="protein sequence ID" value="CAK9329445.1"/>
    <property type="molecule type" value="Genomic_DNA"/>
</dbReference>
<reference evidence="1 2" key="1">
    <citation type="submission" date="2024-03" db="EMBL/GenBank/DDBJ databases">
        <authorList>
            <person name="Gkanogiannis A."/>
            <person name="Becerra Lopez-Lavalle L."/>
        </authorList>
    </citation>
    <scope>NUCLEOTIDE SEQUENCE [LARGE SCALE GENOMIC DNA]</scope>
</reference>
<gene>
    <name evidence="1" type="ORF">CITCOLO1_LOCUS21901</name>
</gene>
<name>A0ABP0Z9I6_9ROSI</name>
<protein>
    <recommendedName>
        <fullName evidence="3">HAT C-terminal dimerisation domain-containing protein</fullName>
    </recommendedName>
</protein>
<dbReference type="Proteomes" id="UP001642487">
    <property type="component" value="Chromosome 9"/>
</dbReference>
<evidence type="ECO:0008006" key="3">
    <source>
        <dbReference type="Google" id="ProtNLM"/>
    </source>
</evidence>
<organism evidence="1 2">
    <name type="scientific">Citrullus colocynthis</name>
    <name type="common">colocynth</name>
    <dbReference type="NCBI Taxonomy" id="252529"/>
    <lineage>
        <taxon>Eukaryota</taxon>
        <taxon>Viridiplantae</taxon>
        <taxon>Streptophyta</taxon>
        <taxon>Embryophyta</taxon>
        <taxon>Tracheophyta</taxon>
        <taxon>Spermatophyta</taxon>
        <taxon>Magnoliopsida</taxon>
        <taxon>eudicotyledons</taxon>
        <taxon>Gunneridae</taxon>
        <taxon>Pentapetalae</taxon>
        <taxon>rosids</taxon>
        <taxon>fabids</taxon>
        <taxon>Cucurbitales</taxon>
        <taxon>Cucurbitaceae</taxon>
        <taxon>Benincaseae</taxon>
        <taxon>Citrullus</taxon>
    </lineage>
</organism>
<keyword evidence="2" id="KW-1185">Reference proteome</keyword>
<accession>A0ABP0Z9I6</accession>
<evidence type="ECO:0000313" key="1">
    <source>
        <dbReference type="EMBL" id="CAK9329445.1"/>
    </source>
</evidence>
<sequence>MSPSPLALTPPPLTSPALPSQQATQLRLPLYNRQHGCCCTYTTMTTTPVPLNVARLRLPLLHLHNNRRQLQSVSDSLLHSSDSPTPDDFGFPYCTYITKIKVRTIENVLRRLFHEYNNGQTSGTCSASVGVAVNASGSCSPSPSSCESTNDPHIRGRNFQTVLDNIMNVDLEDDVQLITEKDYGYTCVFRTAEITSFDRESEIDVYLLESFEECADSSFDILHWWKQNEHGFMDFRAVMDEDKDVDKLEERDFA</sequence>